<evidence type="ECO:0000313" key="3">
    <source>
        <dbReference type="EMBL" id="MBD3325528.1"/>
    </source>
</evidence>
<dbReference type="Proteomes" id="UP000649604">
    <property type="component" value="Unassembled WGS sequence"/>
</dbReference>
<reference evidence="3" key="1">
    <citation type="submission" date="2019-11" db="EMBL/GenBank/DDBJ databases">
        <title>Microbial mats filling the niche in hypersaline microbial mats.</title>
        <authorList>
            <person name="Wong H.L."/>
            <person name="Macleod F.I."/>
            <person name="White R.A. III"/>
            <person name="Burns B.P."/>
        </authorList>
    </citation>
    <scope>NUCLEOTIDE SEQUENCE</scope>
    <source>
        <strain evidence="3">Rbin_158</strain>
    </source>
</reference>
<feature type="domain" description="Serine aminopeptidase S33" evidence="2">
    <location>
        <begin position="44"/>
        <end position="140"/>
    </location>
</feature>
<dbReference type="GO" id="GO:0052689">
    <property type="term" value="F:carboxylic ester hydrolase activity"/>
    <property type="evidence" value="ECO:0007669"/>
    <property type="project" value="UniProtKB-ARBA"/>
</dbReference>
<dbReference type="AlphaFoldDB" id="A0A9D5Q6M2"/>
<dbReference type="Gene3D" id="3.40.50.1820">
    <property type="entry name" value="alpha/beta hydrolase"/>
    <property type="match status" value="1"/>
</dbReference>
<dbReference type="PANTHER" id="PTHR22946">
    <property type="entry name" value="DIENELACTONE HYDROLASE DOMAIN-CONTAINING PROTEIN-RELATED"/>
    <property type="match status" value="1"/>
</dbReference>
<evidence type="ECO:0000259" key="2">
    <source>
        <dbReference type="Pfam" id="PF12146"/>
    </source>
</evidence>
<dbReference type="InterPro" id="IPR029058">
    <property type="entry name" value="AB_hydrolase_fold"/>
</dbReference>
<sequence length="264" mass="28462">MASTTSLTFTNASGDPLAANLDRPVDGFPLAYAMFAHCFTCSKTYKAVTHISRALAQEGIAVLRFDFTGLGDSGGEFSDTNFSSNVADILAAADFLQHNFDAPQLLIGHSLGGTAMLQAAAKLPSVKAIVTIASPFDPAHLIHHLGQQKDAIEHTGEAQVRLAGRTFTLKQQFLEDLRQTDMPDTIGTLNKALLILHSPGDRVIGIDHAAKIFQAAKHPKSFVSLDTADHLLSDRRDALYAGGLIVAWVRRYLDRSSPVTDHDT</sequence>
<comment type="caution">
    <text evidence="3">The sequence shown here is derived from an EMBL/GenBank/DDBJ whole genome shotgun (WGS) entry which is preliminary data.</text>
</comment>
<protein>
    <submittedName>
        <fullName evidence="3">Alpha/beta fold hydrolase</fullName>
    </submittedName>
</protein>
<evidence type="ECO:0000313" key="4">
    <source>
        <dbReference type="Proteomes" id="UP000649604"/>
    </source>
</evidence>
<dbReference type="InterPro" id="IPR050261">
    <property type="entry name" value="FrsA_esterase"/>
</dbReference>
<keyword evidence="1 3" id="KW-0378">Hydrolase</keyword>
<gene>
    <name evidence="3" type="ORF">GF339_13135</name>
</gene>
<accession>A0A9D5Q6M2</accession>
<name>A0A9D5Q6M2_9BACT</name>
<dbReference type="SUPFAM" id="SSF53474">
    <property type="entry name" value="alpha/beta-Hydrolases"/>
    <property type="match status" value="1"/>
</dbReference>
<dbReference type="InterPro" id="IPR022742">
    <property type="entry name" value="Hydrolase_4"/>
</dbReference>
<proteinExistence type="predicted"/>
<dbReference type="EMBL" id="WJJP01000424">
    <property type="protein sequence ID" value="MBD3325528.1"/>
    <property type="molecule type" value="Genomic_DNA"/>
</dbReference>
<dbReference type="PANTHER" id="PTHR22946:SF9">
    <property type="entry name" value="POLYKETIDE TRANSFERASE AF380"/>
    <property type="match status" value="1"/>
</dbReference>
<dbReference type="Pfam" id="PF12146">
    <property type="entry name" value="Hydrolase_4"/>
    <property type="match status" value="1"/>
</dbReference>
<evidence type="ECO:0000256" key="1">
    <source>
        <dbReference type="ARBA" id="ARBA00022801"/>
    </source>
</evidence>
<organism evidence="3 4">
    <name type="scientific">candidate division KSB3 bacterium</name>
    <dbReference type="NCBI Taxonomy" id="2044937"/>
    <lineage>
        <taxon>Bacteria</taxon>
        <taxon>candidate division KSB3</taxon>
    </lineage>
</organism>